<dbReference type="InterPro" id="IPR054515">
    <property type="entry name" value="YgxA-like_substrate-bd"/>
</dbReference>
<organism evidence="3 4">
    <name type="scientific">Kroppenstedtia pulmonis</name>
    <dbReference type="NCBI Taxonomy" id="1380685"/>
    <lineage>
        <taxon>Bacteria</taxon>
        <taxon>Bacillati</taxon>
        <taxon>Bacillota</taxon>
        <taxon>Bacilli</taxon>
        <taxon>Bacillales</taxon>
        <taxon>Thermoactinomycetaceae</taxon>
        <taxon>Kroppenstedtia</taxon>
    </lineage>
</organism>
<dbReference type="AlphaFoldDB" id="A0A7D4CUM7"/>
<evidence type="ECO:0000259" key="2">
    <source>
        <dbReference type="Pfam" id="PF22339"/>
    </source>
</evidence>
<keyword evidence="4" id="KW-1185">Reference proteome</keyword>
<dbReference type="RefSeq" id="WP_173220216.1">
    <property type="nucleotide sequence ID" value="NZ_CP048104.1"/>
</dbReference>
<evidence type="ECO:0000259" key="1">
    <source>
        <dbReference type="Pfam" id="PF14540"/>
    </source>
</evidence>
<reference evidence="3 4" key="1">
    <citation type="submission" date="2020-01" db="EMBL/GenBank/DDBJ databases">
        <authorList>
            <person name="Gulvik C.A."/>
            <person name="Batra D.G."/>
        </authorList>
    </citation>
    <scope>NUCLEOTIDE SEQUENCE [LARGE SCALE GENOMIC DNA]</scope>
    <source>
        <strain evidence="3 4">W9323</strain>
    </source>
</reference>
<dbReference type="InterPro" id="IPR043519">
    <property type="entry name" value="NT_sf"/>
</dbReference>
<gene>
    <name evidence="3" type="ORF">GXN76_02525</name>
</gene>
<dbReference type="Pfam" id="PF14540">
    <property type="entry name" value="NTF-like"/>
    <property type="match status" value="1"/>
</dbReference>
<name>A0A7D4CUM7_9BACL</name>
<dbReference type="Gene3D" id="1.20.120.330">
    <property type="entry name" value="Nucleotidyltransferases domain 2"/>
    <property type="match status" value="1"/>
</dbReference>
<dbReference type="EMBL" id="CP048104">
    <property type="protein sequence ID" value="QKG83457.1"/>
    <property type="molecule type" value="Genomic_DNA"/>
</dbReference>
<sequence length="288" mass="33560">MQKTILSELERRFSRDADVAGALAIPALSAGRTSLEATDLVVMVLSDRELVDDLGATYMIHHFRIKEVWMSFSRITVEVLSGEHPWVIHWLLEGERIYDPTHKVQQLCSYLDGFPATIRHKKNCIEFSKLLRYHVESKSYLKEGYNLDAFVSIQQSLQHWARLAVMDAGKYPQVHLWRQVRELDPGVYKLYKELLDSGESVEKRSRLVLLAAEYAVLSHMKRYCTYLFCLLEGEAWSVKELTQRLQRDQVEIDLGLLLDESVKRSHVEEISRHENALCEQRYRLLVRP</sequence>
<dbReference type="InterPro" id="IPR029348">
    <property type="entry name" value="NTF-like"/>
</dbReference>
<dbReference type="Proteomes" id="UP000503088">
    <property type="component" value="Chromosome"/>
</dbReference>
<dbReference type="KEGG" id="kpul:GXN76_02525"/>
<accession>A0A7D4CUM7</accession>
<evidence type="ECO:0000313" key="4">
    <source>
        <dbReference type="Proteomes" id="UP000503088"/>
    </source>
</evidence>
<protein>
    <submittedName>
        <fullName evidence="3">Uncharacterized protein</fullName>
    </submittedName>
</protein>
<feature type="domain" description="YgxA-like substrate binding" evidence="2">
    <location>
        <begin position="121"/>
        <end position="218"/>
    </location>
</feature>
<proteinExistence type="predicted"/>
<dbReference type="Pfam" id="PF22339">
    <property type="entry name" value="YgxA-like_sub_bind"/>
    <property type="match status" value="1"/>
</dbReference>
<dbReference type="Gene3D" id="3.30.460.10">
    <property type="entry name" value="Beta Polymerase, domain 2"/>
    <property type="match status" value="1"/>
</dbReference>
<feature type="domain" description="Nucleotidyltransferase-like" evidence="1">
    <location>
        <begin position="4"/>
        <end position="118"/>
    </location>
</feature>
<evidence type="ECO:0000313" key="3">
    <source>
        <dbReference type="EMBL" id="QKG83457.1"/>
    </source>
</evidence>